<dbReference type="EMBL" id="KV748920">
    <property type="protein sequence ID" value="OCL12138.1"/>
    <property type="molecule type" value="Genomic_DNA"/>
</dbReference>
<accession>A0A8E2JWJ8</accession>
<organism evidence="1 2">
    <name type="scientific">Glonium stellatum</name>
    <dbReference type="NCBI Taxonomy" id="574774"/>
    <lineage>
        <taxon>Eukaryota</taxon>
        <taxon>Fungi</taxon>
        <taxon>Dikarya</taxon>
        <taxon>Ascomycota</taxon>
        <taxon>Pezizomycotina</taxon>
        <taxon>Dothideomycetes</taxon>
        <taxon>Pleosporomycetidae</taxon>
        <taxon>Gloniales</taxon>
        <taxon>Gloniaceae</taxon>
        <taxon>Glonium</taxon>
    </lineage>
</organism>
<gene>
    <name evidence="1" type="ORF">AOQ84DRAFT_373359</name>
</gene>
<reference evidence="1 2" key="1">
    <citation type="journal article" date="2016" name="Nat. Commun.">
        <title>Ectomycorrhizal ecology is imprinted in the genome of the dominant symbiotic fungus Cenococcum geophilum.</title>
        <authorList>
            <consortium name="DOE Joint Genome Institute"/>
            <person name="Peter M."/>
            <person name="Kohler A."/>
            <person name="Ohm R.A."/>
            <person name="Kuo A."/>
            <person name="Krutzmann J."/>
            <person name="Morin E."/>
            <person name="Arend M."/>
            <person name="Barry K.W."/>
            <person name="Binder M."/>
            <person name="Choi C."/>
            <person name="Clum A."/>
            <person name="Copeland A."/>
            <person name="Grisel N."/>
            <person name="Haridas S."/>
            <person name="Kipfer T."/>
            <person name="LaButti K."/>
            <person name="Lindquist E."/>
            <person name="Lipzen A."/>
            <person name="Maire R."/>
            <person name="Meier B."/>
            <person name="Mihaltcheva S."/>
            <person name="Molinier V."/>
            <person name="Murat C."/>
            <person name="Poggeler S."/>
            <person name="Quandt C.A."/>
            <person name="Sperisen C."/>
            <person name="Tritt A."/>
            <person name="Tisserant E."/>
            <person name="Crous P.W."/>
            <person name="Henrissat B."/>
            <person name="Nehls U."/>
            <person name="Egli S."/>
            <person name="Spatafora J.W."/>
            <person name="Grigoriev I.V."/>
            <person name="Martin F.M."/>
        </authorList>
    </citation>
    <scope>NUCLEOTIDE SEQUENCE [LARGE SCALE GENOMIC DNA]</scope>
    <source>
        <strain evidence="1 2">CBS 207.34</strain>
    </source>
</reference>
<sequence>MSGGGNGYYRHPCIYRYQYNCPNWVWQNGDACGTCLAAGRPSKRETGQKIQLFPEVGVPLVEAGQIRYVTITRDALGQHLVDPSTYPLSQLPRLESHGQITSSKIAKHGQRSWYCL</sequence>
<dbReference type="OrthoDB" id="6079484at2759"/>
<evidence type="ECO:0000313" key="1">
    <source>
        <dbReference type="EMBL" id="OCL12138.1"/>
    </source>
</evidence>
<dbReference type="Proteomes" id="UP000250140">
    <property type="component" value="Unassembled WGS sequence"/>
</dbReference>
<evidence type="ECO:0000313" key="2">
    <source>
        <dbReference type="Proteomes" id="UP000250140"/>
    </source>
</evidence>
<dbReference type="AlphaFoldDB" id="A0A8E2JWJ8"/>
<proteinExistence type="predicted"/>
<keyword evidence="2" id="KW-1185">Reference proteome</keyword>
<name>A0A8E2JWJ8_9PEZI</name>
<protein>
    <submittedName>
        <fullName evidence="1">Uncharacterized protein</fullName>
    </submittedName>
</protein>